<gene>
    <name evidence="1" type="ORF">NLG97_g5291</name>
</gene>
<proteinExistence type="predicted"/>
<accession>A0ACC1QW38</accession>
<keyword evidence="2" id="KW-1185">Reference proteome</keyword>
<comment type="caution">
    <text evidence="1">The sequence shown here is derived from an EMBL/GenBank/DDBJ whole genome shotgun (WGS) entry which is preliminary data.</text>
</comment>
<evidence type="ECO:0000313" key="2">
    <source>
        <dbReference type="Proteomes" id="UP001148737"/>
    </source>
</evidence>
<protein>
    <submittedName>
        <fullName evidence="1">Uncharacterized protein</fullName>
    </submittedName>
</protein>
<dbReference type="Proteomes" id="UP001148737">
    <property type="component" value="Unassembled WGS sequence"/>
</dbReference>
<organism evidence="1 2">
    <name type="scientific">Lecanicillium saksenae</name>
    <dbReference type="NCBI Taxonomy" id="468837"/>
    <lineage>
        <taxon>Eukaryota</taxon>
        <taxon>Fungi</taxon>
        <taxon>Dikarya</taxon>
        <taxon>Ascomycota</taxon>
        <taxon>Pezizomycotina</taxon>
        <taxon>Sordariomycetes</taxon>
        <taxon>Hypocreomycetidae</taxon>
        <taxon>Hypocreales</taxon>
        <taxon>Cordycipitaceae</taxon>
        <taxon>Lecanicillium</taxon>
    </lineage>
</organism>
<sequence length="319" mass="35797">MDNLAPEILAQIFHYLGPAYFHEDVRRLTICRSWYHQARPVLLQELNLDTASLHKFAQRIRRGSINSMGVHIRRITISLQGFDDWASPRLLPRYSAANAALIKDWTSQLNKDLGILARVFSKFANLRVVSFTALPERIDLRCGSPRSGYLSGAATVGLIRAEHLTSLDIDAVGSTLSSKSDLLDYHPCHMFRKVSRQLRRLRVRVACICPDILKVLCASSDALLLEDVVVNLSICSTSGTKTSYKFPMCCVDMPWGFEQLQLEMEAQATELARALKNPRIVRVLSHGYPGPRPHSFDAINGRRMVLAAPTPWDADGEEL</sequence>
<dbReference type="EMBL" id="JANAKD010000583">
    <property type="protein sequence ID" value="KAJ3492584.1"/>
    <property type="molecule type" value="Genomic_DNA"/>
</dbReference>
<reference evidence="1" key="1">
    <citation type="submission" date="2022-07" db="EMBL/GenBank/DDBJ databases">
        <title>Genome Sequence of Lecanicillium saksenae.</title>
        <authorList>
            <person name="Buettner E."/>
        </authorList>
    </citation>
    <scope>NUCLEOTIDE SEQUENCE</scope>
    <source>
        <strain evidence="1">VT-O1</strain>
    </source>
</reference>
<name>A0ACC1QW38_9HYPO</name>
<evidence type="ECO:0000313" key="1">
    <source>
        <dbReference type="EMBL" id="KAJ3492584.1"/>
    </source>
</evidence>